<keyword evidence="2" id="KW-0540">Nuclease</keyword>
<dbReference type="Gene3D" id="3.40.50.1010">
    <property type="entry name" value="5'-nuclease"/>
    <property type="match status" value="1"/>
</dbReference>
<dbReference type="PANTHER" id="PTHR11081:SF32">
    <property type="entry name" value="POST-TRANSCRIPTIONAL REGULATOR MKT1"/>
    <property type="match status" value="1"/>
</dbReference>
<sequence>MPSPRTTILSFCVFVPDEIFIFKKIIFHPLMPIRGLDQLKDIAHIATKRPCAVLQNTSIAVDGFWFLRKYLMPISVTHVLIHGLGKFYAGILDIFKKFVAENKIDVIWVWNGFEFSKSQAPLVHDPLRMGMDELRKGNFSLADKHLRKVIDLEAFVDEINYFLRKDTDRICCIRAPYSALGQCAYFLRNNVVDYVFGATDFLLYGNGEKVITEFNFLCKDREDRIEIFCRKDILKTLKLPFSKFQMYALFLGCEYCATMPPYSVNFEVFEILEVLRIGNYSYSGIKAYLYTFYGTDPMKSGYKPNILIDNYLNSFVCALALLDYHPIMSTEGRIELLKDTNVPRDLEDVLGAKKAAYFYEQLFLCNIKPDYKNHVGHRLTYLDKDGHFCYTNVEGISELHQFLLLELSQKNFFTEDILIKLLFFLDCTAVPADDVHIKHFLQKNPNMISYYCEITNLYACYVNKAKTTFPFSLTMIGMISVLSMDRVKEPAVVNYLTNVCQLFVMNESRDRNSIVVIKFLKKFLNS</sequence>
<evidence type="ECO:0000313" key="3">
    <source>
        <dbReference type="Proteomes" id="UP000011185"/>
    </source>
</evidence>
<proteinExistence type="predicted"/>
<dbReference type="InterPro" id="IPR006086">
    <property type="entry name" value="XPG-I_dom"/>
</dbReference>
<gene>
    <name evidence="2" type="ORF">THOM_2147</name>
</gene>
<name>L7JV30_TRAHO</name>
<feature type="domain" description="XPG-I" evidence="1">
    <location>
        <begin position="170"/>
        <end position="253"/>
    </location>
</feature>
<keyword evidence="2" id="KW-0255">Endonuclease</keyword>
<keyword evidence="3" id="KW-1185">Reference proteome</keyword>
<dbReference type="InterPro" id="IPR029060">
    <property type="entry name" value="PIN-like_dom_sf"/>
</dbReference>
<dbReference type="HOGENOM" id="CLU_550046_0_0_1"/>
<accession>L7JV30</accession>
<evidence type="ECO:0000259" key="1">
    <source>
        <dbReference type="Pfam" id="PF00867"/>
    </source>
</evidence>
<reference evidence="2 3" key="1">
    <citation type="journal article" date="2012" name="PLoS Pathog.">
        <title>The genome of the obligate intracellular parasite Trachipleistophora hominis: new insights into microsporidian genome dynamics and reductive evolution.</title>
        <authorList>
            <person name="Heinz E."/>
            <person name="Williams T.A."/>
            <person name="Nakjang S."/>
            <person name="Noel C.J."/>
            <person name="Swan D.C."/>
            <person name="Goldberg A.V."/>
            <person name="Harris S.R."/>
            <person name="Weinmaier T."/>
            <person name="Markert S."/>
            <person name="Becher D."/>
            <person name="Bernhardt J."/>
            <person name="Dagan T."/>
            <person name="Hacker C."/>
            <person name="Lucocq J.M."/>
            <person name="Schweder T."/>
            <person name="Rattei T."/>
            <person name="Hall N."/>
            <person name="Hirt R.P."/>
            <person name="Embley T.M."/>
        </authorList>
    </citation>
    <scope>NUCLEOTIDE SEQUENCE [LARGE SCALE GENOMIC DNA]</scope>
</reference>
<dbReference type="Pfam" id="PF00867">
    <property type="entry name" value="XPG_I"/>
    <property type="match status" value="1"/>
</dbReference>
<dbReference type="AlphaFoldDB" id="L7JV30"/>
<dbReference type="GO" id="GO:0006974">
    <property type="term" value="P:DNA damage response"/>
    <property type="evidence" value="ECO:0007669"/>
    <property type="project" value="UniProtKB-ARBA"/>
</dbReference>
<dbReference type="OrthoDB" id="17262at2759"/>
<dbReference type="OMA" id="KDTDRIC"/>
<dbReference type="STRING" id="72359.L7JV30"/>
<dbReference type="SUPFAM" id="SSF88723">
    <property type="entry name" value="PIN domain-like"/>
    <property type="match status" value="1"/>
</dbReference>
<dbReference type="EMBL" id="JH994008">
    <property type="protein sequence ID" value="ELQ74901.1"/>
    <property type="molecule type" value="Genomic_DNA"/>
</dbReference>
<evidence type="ECO:0000313" key="2">
    <source>
        <dbReference type="EMBL" id="ELQ74901.1"/>
    </source>
</evidence>
<protein>
    <submittedName>
        <fullName evidence="2">Putative XPG/RAD2 endonuclease protein</fullName>
    </submittedName>
</protein>
<dbReference type="PANTHER" id="PTHR11081">
    <property type="entry name" value="FLAP ENDONUCLEASE FAMILY MEMBER"/>
    <property type="match status" value="1"/>
</dbReference>
<dbReference type="GO" id="GO:0017108">
    <property type="term" value="F:5'-flap endonuclease activity"/>
    <property type="evidence" value="ECO:0007669"/>
    <property type="project" value="TreeGrafter"/>
</dbReference>
<organism evidence="2 3">
    <name type="scientific">Trachipleistophora hominis</name>
    <name type="common">Microsporidian parasite</name>
    <dbReference type="NCBI Taxonomy" id="72359"/>
    <lineage>
        <taxon>Eukaryota</taxon>
        <taxon>Fungi</taxon>
        <taxon>Fungi incertae sedis</taxon>
        <taxon>Microsporidia</taxon>
        <taxon>Pleistophoridae</taxon>
        <taxon>Trachipleistophora</taxon>
    </lineage>
</organism>
<dbReference type="InterPro" id="IPR006084">
    <property type="entry name" value="XPG/Rad2"/>
</dbReference>
<dbReference type="VEuPathDB" id="MicrosporidiaDB:THOM_2147"/>
<dbReference type="InParanoid" id="L7JV30"/>
<keyword evidence="2" id="KW-0378">Hydrolase</keyword>
<dbReference type="Proteomes" id="UP000011185">
    <property type="component" value="Unassembled WGS sequence"/>
</dbReference>